<proteinExistence type="inferred from homology"/>
<dbReference type="PANTHER" id="PTHR43044:SF2">
    <property type="entry name" value="POLYSULPHIDE REDUCTASE NRFD"/>
    <property type="match status" value="1"/>
</dbReference>
<evidence type="ECO:0000313" key="9">
    <source>
        <dbReference type="Proteomes" id="UP001279642"/>
    </source>
</evidence>
<evidence type="ECO:0000256" key="3">
    <source>
        <dbReference type="ARBA" id="ARBA00022475"/>
    </source>
</evidence>
<protein>
    <submittedName>
        <fullName evidence="8">NrfD/PsrC family molybdoenzyme membrane anchor subunit</fullName>
    </submittedName>
</protein>
<reference evidence="8 9" key="1">
    <citation type="journal article" date="2016" name="Antonie Van Leeuwenhoek">
        <title>Dongia soli sp. nov., isolated from soil from Dokdo, Korea.</title>
        <authorList>
            <person name="Kim D.U."/>
            <person name="Lee H."/>
            <person name="Kim H."/>
            <person name="Kim S.G."/>
            <person name="Ka J.O."/>
        </authorList>
    </citation>
    <scope>NUCLEOTIDE SEQUENCE [LARGE SCALE GENOMIC DNA]</scope>
    <source>
        <strain evidence="8 9">D78</strain>
    </source>
</reference>
<keyword evidence="9" id="KW-1185">Reference proteome</keyword>
<keyword evidence="3" id="KW-1003">Cell membrane</keyword>
<feature type="transmembrane region" description="Helical" evidence="7">
    <location>
        <begin position="107"/>
        <end position="125"/>
    </location>
</feature>
<evidence type="ECO:0000256" key="6">
    <source>
        <dbReference type="ARBA" id="ARBA00023136"/>
    </source>
</evidence>
<dbReference type="Proteomes" id="UP001279642">
    <property type="component" value="Unassembled WGS sequence"/>
</dbReference>
<feature type="transmembrane region" description="Helical" evidence="7">
    <location>
        <begin position="361"/>
        <end position="383"/>
    </location>
</feature>
<feature type="transmembrane region" description="Helical" evidence="7">
    <location>
        <begin position="403"/>
        <end position="427"/>
    </location>
</feature>
<comment type="caution">
    <text evidence="8">The sequence shown here is derived from an EMBL/GenBank/DDBJ whole genome shotgun (WGS) entry which is preliminary data.</text>
</comment>
<keyword evidence="4 7" id="KW-0812">Transmembrane</keyword>
<feature type="transmembrane region" description="Helical" evidence="7">
    <location>
        <begin position="253"/>
        <end position="274"/>
    </location>
</feature>
<dbReference type="InterPro" id="IPR005614">
    <property type="entry name" value="NrfD-like"/>
</dbReference>
<accession>A0ABU5EE34</accession>
<feature type="transmembrane region" description="Helical" evidence="7">
    <location>
        <begin position="30"/>
        <end position="55"/>
    </location>
</feature>
<evidence type="ECO:0000256" key="2">
    <source>
        <dbReference type="ARBA" id="ARBA00008929"/>
    </source>
</evidence>
<evidence type="ECO:0000256" key="1">
    <source>
        <dbReference type="ARBA" id="ARBA00004651"/>
    </source>
</evidence>
<dbReference type="PANTHER" id="PTHR43044">
    <property type="match status" value="1"/>
</dbReference>
<keyword evidence="6 7" id="KW-0472">Membrane</keyword>
<feature type="transmembrane region" description="Helical" evidence="7">
    <location>
        <begin position="336"/>
        <end position="354"/>
    </location>
</feature>
<sequence length="448" mass="50646">MAQAQTQTQSGHAAPTDRVTRIPLAFPKPVAWLICFGCALCLLLLFCISAAVLFWRGIGVWGNNIPVNWGLAISNYIWFLGIGHAGTLISAMLLLLEAHWRNSLNRFAEAMTLVAVICAGLYPILHLGRPWLFYWMAPYPNTMTIWPQFRSPLTWDFFAVLTYLTVSLLFWYIGIVPDLATTRDRAKKRGLQVFYGILALGWRGSARHWARWRQSYRLTAAIAVPLVVSVHSEISLLLAAGPMPGWTSTVFPPYFVLGAAFSGFAVVSMIAVVLRDVLGLKALVTERHLDLLGKFVLATGLMTAYGYCAEVFDALYSGDKQDLGTLMDRLTGRYAWSYWGAVLANFVPLQLLWLRWARRNPLCLFMVSAAVTVGMWFERYMLLVTTLYRDYLVSSWGNYHPSFWDWSLFAGMLGVFFVPFLLFVRFLPVISVFEIKEAKFEESEAQHA</sequence>
<name>A0ABU5EE34_9PROT</name>
<evidence type="ECO:0000256" key="7">
    <source>
        <dbReference type="SAM" id="Phobius"/>
    </source>
</evidence>
<keyword evidence="5 7" id="KW-1133">Transmembrane helix</keyword>
<organism evidence="8 9">
    <name type="scientific">Dongia soli</name>
    <dbReference type="NCBI Taxonomy" id="600628"/>
    <lineage>
        <taxon>Bacteria</taxon>
        <taxon>Pseudomonadati</taxon>
        <taxon>Pseudomonadota</taxon>
        <taxon>Alphaproteobacteria</taxon>
        <taxon>Rhodospirillales</taxon>
        <taxon>Dongiaceae</taxon>
        <taxon>Dongia</taxon>
    </lineage>
</organism>
<gene>
    <name evidence="8" type="primary">nrfD</name>
    <name evidence="8" type="ORF">SMD27_16405</name>
</gene>
<comment type="subcellular location">
    <subcellularLocation>
        <location evidence="1">Cell membrane</location>
        <topology evidence="1">Multi-pass membrane protein</topology>
    </subcellularLocation>
</comment>
<feature type="transmembrane region" description="Helical" evidence="7">
    <location>
        <begin position="75"/>
        <end position="95"/>
    </location>
</feature>
<evidence type="ECO:0000256" key="4">
    <source>
        <dbReference type="ARBA" id="ARBA00022692"/>
    </source>
</evidence>
<feature type="transmembrane region" description="Helical" evidence="7">
    <location>
        <begin position="157"/>
        <end position="180"/>
    </location>
</feature>
<evidence type="ECO:0000313" key="8">
    <source>
        <dbReference type="EMBL" id="MDY0884427.1"/>
    </source>
</evidence>
<dbReference type="EMBL" id="JAXCLW010000004">
    <property type="protein sequence ID" value="MDY0884427.1"/>
    <property type="molecule type" value="Genomic_DNA"/>
</dbReference>
<comment type="similarity">
    <text evidence="2">Belongs to the NrfD family.</text>
</comment>
<dbReference type="RefSeq" id="WP_320509491.1">
    <property type="nucleotide sequence ID" value="NZ_JAXCLW010000004.1"/>
</dbReference>
<dbReference type="Pfam" id="PF03916">
    <property type="entry name" value="NrfD"/>
    <property type="match status" value="1"/>
</dbReference>
<feature type="transmembrane region" description="Helical" evidence="7">
    <location>
        <begin position="295"/>
        <end position="316"/>
    </location>
</feature>
<evidence type="ECO:0000256" key="5">
    <source>
        <dbReference type="ARBA" id="ARBA00022989"/>
    </source>
</evidence>
<feature type="transmembrane region" description="Helical" evidence="7">
    <location>
        <begin position="218"/>
        <end position="241"/>
    </location>
</feature>